<dbReference type="InterPro" id="IPR012818">
    <property type="entry name" value="CbiE"/>
</dbReference>
<organism evidence="7 8">
    <name type="scientific">Gordonia soli NBRC 108243</name>
    <dbReference type="NCBI Taxonomy" id="1223545"/>
    <lineage>
        <taxon>Bacteria</taxon>
        <taxon>Bacillati</taxon>
        <taxon>Actinomycetota</taxon>
        <taxon>Actinomycetes</taxon>
        <taxon>Mycobacteriales</taxon>
        <taxon>Gordoniaceae</taxon>
        <taxon>Gordonia</taxon>
    </lineage>
</organism>
<dbReference type="PIRSF" id="PIRSF036428">
    <property type="entry name" value="CobL"/>
    <property type="match status" value="1"/>
</dbReference>
<dbReference type="CDD" id="cd02440">
    <property type="entry name" value="AdoMet_MTases"/>
    <property type="match status" value="1"/>
</dbReference>
<evidence type="ECO:0000313" key="7">
    <source>
        <dbReference type="EMBL" id="GAC70275.1"/>
    </source>
</evidence>
<dbReference type="Gene3D" id="3.30.950.10">
    <property type="entry name" value="Methyltransferase, Cobalt-precorrin-4 Transmethylase, Domain 2"/>
    <property type="match status" value="1"/>
</dbReference>
<dbReference type="SUPFAM" id="SSF53335">
    <property type="entry name" value="S-adenosyl-L-methionine-dependent methyltransferases"/>
    <property type="match status" value="1"/>
</dbReference>
<evidence type="ECO:0000259" key="6">
    <source>
        <dbReference type="Pfam" id="PF00590"/>
    </source>
</evidence>
<evidence type="ECO:0000256" key="3">
    <source>
        <dbReference type="ARBA" id="ARBA00022603"/>
    </source>
</evidence>
<evidence type="ECO:0000313" key="8">
    <source>
        <dbReference type="Proteomes" id="UP000011666"/>
    </source>
</evidence>
<dbReference type="UniPathway" id="UPA00148"/>
<keyword evidence="3 7" id="KW-0489">Methyltransferase</keyword>
<dbReference type="Gene3D" id="3.40.1010.10">
    <property type="entry name" value="Cobalt-precorrin-4 Transmethylase, Domain 1"/>
    <property type="match status" value="1"/>
</dbReference>
<dbReference type="Proteomes" id="UP000011666">
    <property type="component" value="Unassembled WGS sequence"/>
</dbReference>
<dbReference type="SUPFAM" id="SSF53790">
    <property type="entry name" value="Tetrapyrrole methylase"/>
    <property type="match status" value="1"/>
</dbReference>
<dbReference type="PANTHER" id="PTHR43182:SF1">
    <property type="entry name" value="COBALT-PRECORRIN-7 C(5)-METHYLTRANSFERASE"/>
    <property type="match status" value="1"/>
</dbReference>
<dbReference type="NCBIfam" id="TIGR02469">
    <property type="entry name" value="CbiT"/>
    <property type="match status" value="1"/>
</dbReference>
<feature type="domain" description="Tetrapyrrole methylase" evidence="6">
    <location>
        <begin position="23"/>
        <end position="208"/>
    </location>
</feature>
<dbReference type="InterPro" id="IPR000878">
    <property type="entry name" value="4pyrrol_Mease"/>
</dbReference>
<dbReference type="Gene3D" id="3.40.50.150">
    <property type="entry name" value="Vaccinia Virus protein VP39"/>
    <property type="match status" value="1"/>
</dbReference>
<evidence type="ECO:0000256" key="5">
    <source>
        <dbReference type="ARBA" id="ARBA00022691"/>
    </source>
</evidence>
<dbReference type="InterPro" id="IPR035996">
    <property type="entry name" value="4pyrrol_Methylase_sf"/>
</dbReference>
<reference evidence="7 8" key="1">
    <citation type="submission" date="2013-01" db="EMBL/GenBank/DDBJ databases">
        <title>Whole genome shotgun sequence of Gordonia soli NBRC 108243.</title>
        <authorList>
            <person name="Isaki-Nakamura S."/>
            <person name="Hosoyama A."/>
            <person name="Tsuchikane K."/>
            <person name="Ando Y."/>
            <person name="Baba S."/>
            <person name="Ohji S."/>
            <person name="Hamada M."/>
            <person name="Tamura T."/>
            <person name="Yamazoe A."/>
            <person name="Yamazaki S."/>
            <person name="Fujita N."/>
        </authorList>
    </citation>
    <scope>NUCLEOTIDE SEQUENCE [LARGE SCALE GENOMIC DNA]</scope>
    <source>
        <strain evidence="7 8">NBRC 108243</strain>
    </source>
</reference>
<dbReference type="Pfam" id="PF00590">
    <property type="entry name" value="TP_methylase"/>
    <property type="match status" value="1"/>
</dbReference>
<dbReference type="InterPro" id="IPR014008">
    <property type="entry name" value="Cbl_synth_MTase_CbiT"/>
</dbReference>
<keyword evidence="2" id="KW-0169">Cobalamin biosynthesis</keyword>
<dbReference type="GO" id="GO:0009236">
    <property type="term" value="P:cobalamin biosynthetic process"/>
    <property type="evidence" value="ECO:0007669"/>
    <property type="project" value="UniProtKB-UniPathway"/>
</dbReference>
<comment type="pathway">
    <text evidence="1">Cofactor biosynthesis; adenosylcobalamin biosynthesis.</text>
</comment>
<dbReference type="OrthoDB" id="9787825at2"/>
<proteinExistence type="predicted"/>
<keyword evidence="8" id="KW-1185">Reference proteome</keyword>
<evidence type="ECO:0000256" key="1">
    <source>
        <dbReference type="ARBA" id="ARBA00004953"/>
    </source>
</evidence>
<dbReference type="InterPro" id="IPR014776">
    <property type="entry name" value="4pyrrole_Mease_sub2"/>
</dbReference>
<dbReference type="InterPro" id="IPR014777">
    <property type="entry name" value="4pyrrole_Mease_sub1"/>
</dbReference>
<dbReference type="GO" id="GO:0008276">
    <property type="term" value="F:protein methyltransferase activity"/>
    <property type="evidence" value="ECO:0007669"/>
    <property type="project" value="InterPro"/>
</dbReference>
<keyword evidence="5" id="KW-0949">S-adenosyl-L-methionine</keyword>
<dbReference type="eggNOG" id="COG2241">
    <property type="taxonomic scope" value="Bacteria"/>
</dbReference>
<name>M0QNN2_9ACTN</name>
<dbReference type="eggNOG" id="COG2242">
    <property type="taxonomic scope" value="Bacteria"/>
</dbReference>
<dbReference type="InterPro" id="IPR029063">
    <property type="entry name" value="SAM-dependent_MTases_sf"/>
</dbReference>
<evidence type="ECO:0000256" key="4">
    <source>
        <dbReference type="ARBA" id="ARBA00022679"/>
    </source>
</evidence>
<comment type="caution">
    <text evidence="7">The sequence shown here is derived from an EMBL/GenBank/DDBJ whole genome shotgun (WGS) entry which is preliminary data.</text>
</comment>
<sequence length="428" mass="44965">MSADDVAPGRAAGTASGPAAPEFVVVGVGADGWAGLTIPAQNELTRASVIYGSPRQIDLLPLLSADTRTWRSPMSAHLSEVLASPRGDHPIHILASGDPMFHGVGSSIVRAVGRDRVRVLPAVSSASLACALLGWDLARVEVVSLVTAEPEAIAPRLADGRDLLILSRDAATPAAVAAVLRSNGFGWSSMSVLEQLGGDRQRVVEGVARSWAHPVGDALNVIAIGCVGPRAGVMPGLDDDAFRHDGQITKQAFRALSVSALRPGGPQVLWDIGSGSGSVGIEWARADQHGRVIAFEASDERRDMLRDNSRRHGVDNRVSVRGAAPEAFDEAPDPDTVFIGGGLTDEVFDGAWSALLEGGRLVVNAVTLETQALVIDGYHRHGGMLRRIGIETAAALGTMTTWRPALPIVQWVVDKPVDTSDSESGTNR</sequence>
<dbReference type="GO" id="GO:0032259">
    <property type="term" value="P:methylation"/>
    <property type="evidence" value="ECO:0007669"/>
    <property type="project" value="UniProtKB-KW"/>
</dbReference>
<gene>
    <name evidence="7" type="primary">cobL</name>
    <name evidence="7" type="ORF">GS4_33_00900</name>
</gene>
<dbReference type="CDD" id="cd11644">
    <property type="entry name" value="Precorrin-6Y-MT"/>
    <property type="match status" value="1"/>
</dbReference>
<protein>
    <submittedName>
        <fullName evidence="7">Precorrin-6Y C5,15-methyltransferase</fullName>
    </submittedName>
</protein>
<dbReference type="InterPro" id="IPR006365">
    <property type="entry name" value="Cbl_synth_CobL"/>
</dbReference>
<dbReference type="InterPro" id="IPR050714">
    <property type="entry name" value="Cobalamin_biosynth_MTase"/>
</dbReference>
<dbReference type="NCBIfam" id="TIGR02467">
    <property type="entry name" value="CbiE"/>
    <property type="match status" value="1"/>
</dbReference>
<dbReference type="RefSeq" id="WP_007624167.1">
    <property type="nucleotide sequence ID" value="NZ_BANX01000033.1"/>
</dbReference>
<keyword evidence="4 7" id="KW-0808">Transferase</keyword>
<evidence type="ECO:0000256" key="2">
    <source>
        <dbReference type="ARBA" id="ARBA00022573"/>
    </source>
</evidence>
<dbReference type="AlphaFoldDB" id="M0QNN2"/>
<accession>M0QNN2</accession>
<dbReference type="EMBL" id="BANX01000033">
    <property type="protein sequence ID" value="GAC70275.1"/>
    <property type="molecule type" value="Genomic_DNA"/>
</dbReference>
<dbReference type="STRING" id="1223545.GS4_33_00900"/>
<dbReference type="PANTHER" id="PTHR43182">
    <property type="entry name" value="COBALT-PRECORRIN-6B C(15)-METHYLTRANSFERASE (DECARBOXYLATING)"/>
    <property type="match status" value="1"/>
</dbReference>